<dbReference type="Gramene" id="OGLUM06G25700.1">
    <property type="protein sequence ID" value="OGLUM06G25700.1"/>
    <property type="gene ID" value="OGLUM06G25700"/>
</dbReference>
<proteinExistence type="predicted"/>
<dbReference type="Proteomes" id="UP000026961">
    <property type="component" value="Chromosome 6"/>
</dbReference>
<reference evidence="2" key="1">
    <citation type="submission" date="2015-04" db="UniProtKB">
        <authorList>
            <consortium name="EnsemblPlants"/>
        </authorList>
    </citation>
    <scope>IDENTIFICATION</scope>
</reference>
<evidence type="ECO:0000313" key="3">
    <source>
        <dbReference type="Proteomes" id="UP000026961"/>
    </source>
</evidence>
<keyword evidence="3" id="KW-1185">Reference proteome</keyword>
<dbReference type="EnsemblPlants" id="OGLUM06G25700.1">
    <property type="protein sequence ID" value="OGLUM06G25700.1"/>
    <property type="gene ID" value="OGLUM06G25700"/>
</dbReference>
<evidence type="ECO:0000256" key="1">
    <source>
        <dbReference type="SAM" id="MobiDB-lite"/>
    </source>
</evidence>
<dbReference type="AlphaFoldDB" id="A0A0E0AD52"/>
<sequence length="208" mass="23217">MERTGPGVTLARRERDRSDFPKSIPFPPHQGVVAASLLARSGLRLVGYSLERRWCMAQLDRATASGYSAHPPRHIWPWEAVAVARRWWWWLKYDGGKLMLLVSLARSDDDRGELQQSPRRRAAAAKSGVGGGRACKGESYSSRRGGERPERWQLRAESAAGERSLRQPMNQVINARSSRGHGTCTTCQGKTIIEAAPNSMRLNPDQLN</sequence>
<organism evidence="2">
    <name type="scientific">Oryza glumipatula</name>
    <dbReference type="NCBI Taxonomy" id="40148"/>
    <lineage>
        <taxon>Eukaryota</taxon>
        <taxon>Viridiplantae</taxon>
        <taxon>Streptophyta</taxon>
        <taxon>Embryophyta</taxon>
        <taxon>Tracheophyta</taxon>
        <taxon>Spermatophyta</taxon>
        <taxon>Magnoliopsida</taxon>
        <taxon>Liliopsida</taxon>
        <taxon>Poales</taxon>
        <taxon>Poaceae</taxon>
        <taxon>BOP clade</taxon>
        <taxon>Oryzoideae</taxon>
        <taxon>Oryzeae</taxon>
        <taxon>Oryzinae</taxon>
        <taxon>Oryza</taxon>
    </lineage>
</organism>
<feature type="compositionally biased region" description="Basic and acidic residues" evidence="1">
    <location>
        <begin position="11"/>
        <end position="20"/>
    </location>
</feature>
<reference evidence="2" key="2">
    <citation type="submission" date="2018-05" db="EMBL/GenBank/DDBJ databases">
        <title>OgluRS3 (Oryza glumaepatula Reference Sequence Version 3).</title>
        <authorList>
            <person name="Zhang J."/>
            <person name="Kudrna D."/>
            <person name="Lee S."/>
            <person name="Talag J."/>
            <person name="Welchert J."/>
            <person name="Wing R.A."/>
        </authorList>
    </citation>
    <scope>NUCLEOTIDE SEQUENCE [LARGE SCALE GENOMIC DNA]</scope>
</reference>
<accession>A0A0E0AD52</accession>
<dbReference type="HOGENOM" id="CLU_1322721_0_0_1"/>
<name>A0A0E0AD52_9ORYZ</name>
<evidence type="ECO:0000313" key="2">
    <source>
        <dbReference type="EnsemblPlants" id="OGLUM06G25700.1"/>
    </source>
</evidence>
<protein>
    <submittedName>
        <fullName evidence="2">Uncharacterized protein</fullName>
    </submittedName>
</protein>
<feature type="region of interest" description="Disordered" evidence="1">
    <location>
        <begin position="110"/>
        <end position="152"/>
    </location>
</feature>
<feature type="region of interest" description="Disordered" evidence="1">
    <location>
        <begin position="1"/>
        <end position="24"/>
    </location>
</feature>